<dbReference type="EMBL" id="FOZW01000003">
    <property type="protein sequence ID" value="SFS68153.1"/>
    <property type="molecule type" value="Genomic_DNA"/>
</dbReference>
<keyword evidence="2" id="KW-1185">Reference proteome</keyword>
<reference evidence="2" key="1">
    <citation type="submission" date="2016-10" db="EMBL/GenBank/DDBJ databases">
        <authorList>
            <person name="Varghese N."/>
            <person name="Submissions S."/>
        </authorList>
    </citation>
    <scope>NUCLEOTIDE SEQUENCE [LARGE SCALE GENOMIC DNA]</scope>
    <source>
        <strain evidence="2">DSM 26894</strain>
    </source>
</reference>
<dbReference type="OrthoDB" id="7744623at2"/>
<sequence length="139" mass="15040">MRTTLRTAAHSGDPQLTAAQLHLAEHGDALISAAELVGGAERGRRVLRLIGDLRKARRLTNGAKVELVALHRLLSLDPLGAAEDDDLDFDFSLMLDPDGVEVEEICLQTDALFDLLQALASMEEDRGIMAEVLARQDAA</sequence>
<accession>A0A1I6RTU9</accession>
<evidence type="ECO:0000313" key="1">
    <source>
        <dbReference type="EMBL" id="SFS68153.1"/>
    </source>
</evidence>
<protein>
    <submittedName>
        <fullName evidence="1">Uncharacterized protein</fullName>
    </submittedName>
</protein>
<dbReference type="AlphaFoldDB" id="A0A1I6RTU9"/>
<name>A0A1I6RTU9_9RHOB</name>
<dbReference type="Proteomes" id="UP000199392">
    <property type="component" value="Unassembled WGS sequence"/>
</dbReference>
<gene>
    <name evidence="1" type="ORF">SAMN04488050_103412</name>
</gene>
<evidence type="ECO:0000313" key="2">
    <source>
        <dbReference type="Proteomes" id="UP000199392"/>
    </source>
</evidence>
<dbReference type="RefSeq" id="WP_092423216.1">
    <property type="nucleotide sequence ID" value="NZ_FNCL01000003.1"/>
</dbReference>
<organism evidence="1 2">
    <name type="scientific">Alloyangia pacifica</name>
    <dbReference type="NCBI Taxonomy" id="311180"/>
    <lineage>
        <taxon>Bacteria</taxon>
        <taxon>Pseudomonadati</taxon>
        <taxon>Pseudomonadota</taxon>
        <taxon>Alphaproteobacteria</taxon>
        <taxon>Rhodobacterales</taxon>
        <taxon>Roseobacteraceae</taxon>
        <taxon>Alloyangia</taxon>
    </lineage>
</organism>
<proteinExistence type="predicted"/>